<feature type="chain" id="PRO_5042265068" evidence="1">
    <location>
        <begin position="25"/>
        <end position="107"/>
    </location>
</feature>
<accession>A0AAE1V0E6</accession>
<evidence type="ECO:0000256" key="1">
    <source>
        <dbReference type="SAM" id="SignalP"/>
    </source>
</evidence>
<reference evidence="2" key="1">
    <citation type="submission" date="2023-12" db="EMBL/GenBank/DDBJ databases">
        <title>Genome assembly of Anisodus tanguticus.</title>
        <authorList>
            <person name="Wang Y.-J."/>
        </authorList>
    </citation>
    <scope>NUCLEOTIDE SEQUENCE</scope>
    <source>
        <strain evidence="2">KB-2021</strain>
        <tissue evidence="2">Leaf</tissue>
    </source>
</reference>
<comment type="caution">
    <text evidence="2">The sequence shown here is derived from an EMBL/GenBank/DDBJ whole genome shotgun (WGS) entry which is preliminary data.</text>
</comment>
<gene>
    <name evidence="2" type="ORF">RND71_037068</name>
</gene>
<dbReference type="Proteomes" id="UP001291623">
    <property type="component" value="Unassembled WGS sequence"/>
</dbReference>
<dbReference type="AlphaFoldDB" id="A0AAE1V0E6"/>
<evidence type="ECO:0000313" key="2">
    <source>
        <dbReference type="EMBL" id="KAK4343974.1"/>
    </source>
</evidence>
<evidence type="ECO:0000313" key="3">
    <source>
        <dbReference type="Proteomes" id="UP001291623"/>
    </source>
</evidence>
<proteinExistence type="predicted"/>
<keyword evidence="3" id="KW-1185">Reference proteome</keyword>
<dbReference type="EMBL" id="JAVYJV010000020">
    <property type="protein sequence ID" value="KAK4343974.1"/>
    <property type="molecule type" value="Genomic_DNA"/>
</dbReference>
<feature type="signal peptide" evidence="1">
    <location>
        <begin position="1"/>
        <end position="24"/>
    </location>
</feature>
<sequence length="107" mass="11839">MTTSHYLLLHLFIGLFFLSTPTLSRNIIREDTPIAPSPSEDTSTTVLSPLVAPIIPSTSGETTISPSPQIIKKILSKTPGKQMTKEDIIKEDNWKADLSRGTRQKTF</sequence>
<organism evidence="2 3">
    <name type="scientific">Anisodus tanguticus</name>
    <dbReference type="NCBI Taxonomy" id="243964"/>
    <lineage>
        <taxon>Eukaryota</taxon>
        <taxon>Viridiplantae</taxon>
        <taxon>Streptophyta</taxon>
        <taxon>Embryophyta</taxon>
        <taxon>Tracheophyta</taxon>
        <taxon>Spermatophyta</taxon>
        <taxon>Magnoliopsida</taxon>
        <taxon>eudicotyledons</taxon>
        <taxon>Gunneridae</taxon>
        <taxon>Pentapetalae</taxon>
        <taxon>asterids</taxon>
        <taxon>lamiids</taxon>
        <taxon>Solanales</taxon>
        <taxon>Solanaceae</taxon>
        <taxon>Solanoideae</taxon>
        <taxon>Hyoscyameae</taxon>
        <taxon>Anisodus</taxon>
    </lineage>
</organism>
<name>A0AAE1V0E6_9SOLA</name>
<keyword evidence="1" id="KW-0732">Signal</keyword>
<protein>
    <submittedName>
        <fullName evidence="2">Uncharacterized protein</fullName>
    </submittedName>
</protein>